<dbReference type="CDD" id="cd00085">
    <property type="entry name" value="HNHc"/>
    <property type="match status" value="1"/>
</dbReference>
<evidence type="ECO:0000313" key="3">
    <source>
        <dbReference type="Proteomes" id="UP000838686"/>
    </source>
</evidence>
<accession>A0ABN8GT26</accession>
<evidence type="ECO:0000313" key="2">
    <source>
        <dbReference type="EMBL" id="CAH1215780.1"/>
    </source>
</evidence>
<dbReference type="InterPro" id="IPR003615">
    <property type="entry name" value="HNH_nuc"/>
</dbReference>
<feature type="domain" description="HNH" evidence="1">
    <location>
        <begin position="38"/>
        <end position="83"/>
    </location>
</feature>
<dbReference type="Gene3D" id="1.10.30.50">
    <property type="match status" value="1"/>
</dbReference>
<sequence length="235" mass="26068">MRPIEKGSIPSGANGLQIQLTKYQEARGHLIERLGTYCSYCERALGGNIAVEHIQPKSKAPGLSLSWNNFLLACGNCNSIKADKQIVMTDYFWPDSDNTARAFEYSTGATISPNQALNAPQSQMAINTIKLTGLDRVPSSDPLINPEAKDRRWRERRTAYDMAERAKRRLATCNTNEMREQIVESATATGFFSVWMSVFKDDVNIMTRFIGAFPGTSSCCYDASCVPIPRPNGVI</sequence>
<dbReference type="RefSeq" id="WP_236344367.1">
    <property type="nucleotide sequence ID" value="NZ_CAKMMF010000025.1"/>
</dbReference>
<comment type="caution">
    <text evidence="2">The sequence shown here is derived from an EMBL/GenBank/DDBJ whole genome shotgun (WGS) entry which is preliminary data.</text>
</comment>
<dbReference type="InterPro" id="IPR002711">
    <property type="entry name" value="HNH"/>
</dbReference>
<evidence type="ECO:0000259" key="1">
    <source>
        <dbReference type="Pfam" id="PF01844"/>
    </source>
</evidence>
<proteinExistence type="predicted"/>
<dbReference type="Pfam" id="PF01844">
    <property type="entry name" value="HNH"/>
    <property type="match status" value="1"/>
</dbReference>
<dbReference type="EMBL" id="CAKMMF010000025">
    <property type="protein sequence ID" value="CAH1215780.1"/>
    <property type="molecule type" value="Genomic_DNA"/>
</dbReference>
<name>A0ABN8GT26_9BACL</name>
<organism evidence="2 3">
    <name type="scientific">Paenibacillus plantiphilus</name>
    <dbReference type="NCBI Taxonomy" id="2905650"/>
    <lineage>
        <taxon>Bacteria</taxon>
        <taxon>Bacillati</taxon>
        <taxon>Bacillota</taxon>
        <taxon>Bacilli</taxon>
        <taxon>Bacillales</taxon>
        <taxon>Paenibacillaceae</taxon>
        <taxon>Paenibacillus</taxon>
    </lineage>
</organism>
<dbReference type="Proteomes" id="UP000838686">
    <property type="component" value="Unassembled WGS sequence"/>
</dbReference>
<reference evidence="2" key="1">
    <citation type="submission" date="2022-01" db="EMBL/GenBank/DDBJ databases">
        <authorList>
            <person name="Criscuolo A."/>
        </authorList>
    </citation>
    <scope>NUCLEOTIDE SEQUENCE</scope>
    <source>
        <strain evidence="2">CIP111893</strain>
    </source>
</reference>
<protein>
    <recommendedName>
        <fullName evidence="1">HNH domain-containing protein</fullName>
    </recommendedName>
</protein>
<gene>
    <name evidence="2" type="ORF">PAECIP111893_04027</name>
</gene>
<keyword evidence="3" id="KW-1185">Reference proteome</keyword>